<sequence length="439" mass="50312">MDSWLYDRTAALLKGTPNALNDGAAEEAVSTPPLEKWRIYQDEQRLHYARVPHDRQPALLRELPLAVLDDFIDNRKISYAPEADGTPRTAYLRARIAPAVLDASELDLLDWADERFRRKFRSAEFSPDEVSAFPPRWRFLARLRLNDLSVLDEPPERLPEAECALHDALRAFREGEDRRHLLGDRTLWGFLELIAPAQQPRRLSEHPFYTWWAVRRMLKALRNAHRAALHGDVQRHDGLLRAARGLASALREVPGPAHWEGNNALAYITLASGSRPERFEDARREMNAEARYRPKKRPQPFTGEPRKHFEDNLQLISRLAIRTEAVQVVNPYLLLGVEHGNEEWKTYWRRLRRMLPEDGEIIANRAKDAIEQYERGVAEAAPFVLPLSPVLWRLPEARTGALCPSPSPLPRRTARPAEDELAAARSSAARELIEQIAAR</sequence>
<comment type="caution">
    <text evidence="1">The sequence shown here is derived from an EMBL/GenBank/DDBJ whole genome shotgun (WGS) entry which is preliminary data.</text>
</comment>
<reference evidence="1 2" key="1">
    <citation type="submission" date="2024-10" db="EMBL/GenBank/DDBJ databases">
        <authorList>
            <person name="Cho J.-C."/>
        </authorList>
    </citation>
    <scope>NUCLEOTIDE SEQUENCE [LARGE SCALE GENOMIC DNA]</scope>
    <source>
        <strain evidence="1 2">KCTC29696</strain>
    </source>
</reference>
<organism evidence="1 2">
    <name type="scientific">Streptomyces chitinivorans</name>
    <dbReference type="NCBI Taxonomy" id="1257027"/>
    <lineage>
        <taxon>Bacteria</taxon>
        <taxon>Bacillati</taxon>
        <taxon>Actinomycetota</taxon>
        <taxon>Actinomycetes</taxon>
        <taxon>Kitasatosporales</taxon>
        <taxon>Streptomycetaceae</taxon>
        <taxon>Streptomyces</taxon>
    </lineage>
</organism>
<proteinExistence type="predicted"/>
<dbReference type="Proteomes" id="UP001607069">
    <property type="component" value="Unassembled WGS sequence"/>
</dbReference>
<dbReference type="EMBL" id="JBIHMK010000021">
    <property type="protein sequence ID" value="MFH0248235.1"/>
    <property type="molecule type" value="Genomic_DNA"/>
</dbReference>
<accession>A0ABW7HR27</accession>
<evidence type="ECO:0000313" key="1">
    <source>
        <dbReference type="EMBL" id="MFH0248235.1"/>
    </source>
</evidence>
<protein>
    <submittedName>
        <fullName evidence="1">Uncharacterized protein</fullName>
    </submittedName>
</protein>
<dbReference type="RefSeq" id="WP_279949552.1">
    <property type="nucleotide sequence ID" value="NZ_BAABEN010000009.1"/>
</dbReference>
<gene>
    <name evidence="1" type="ORF">ACG5V6_08425</name>
</gene>
<name>A0ABW7HR27_9ACTN</name>
<keyword evidence="2" id="KW-1185">Reference proteome</keyword>
<evidence type="ECO:0000313" key="2">
    <source>
        <dbReference type="Proteomes" id="UP001607069"/>
    </source>
</evidence>